<protein>
    <submittedName>
        <fullName evidence="1">CopG family transcriptional regulator</fullName>
    </submittedName>
</protein>
<reference evidence="1 2" key="1">
    <citation type="journal article" date="2009" name="Int. J. Syst. Evol. Microbiol.">
        <title>Transfer of Teichococcus ludipueritiae and Muricoccus roseus to the genus Roseomonas, as Roseomonas ludipueritiae comb. nov. and Roseomonas rosea comb. nov., respectively, and emended description of the genus Roseomonas.</title>
        <authorList>
            <person name="Sanchez-Porro C."/>
            <person name="Gallego V."/>
            <person name="Busse H.J."/>
            <person name="Kampfer P."/>
            <person name="Ventosa A."/>
        </authorList>
    </citation>
    <scope>NUCLEOTIDE SEQUENCE [LARGE SCALE GENOMIC DNA]</scope>
    <source>
        <strain evidence="1 2">DSM 14915</strain>
    </source>
</reference>
<keyword evidence="2" id="KW-1185">Reference proteome</keyword>
<dbReference type="InterPro" id="IPR010985">
    <property type="entry name" value="Ribbon_hlx_hlx"/>
</dbReference>
<dbReference type="Proteomes" id="UP000603940">
    <property type="component" value="Unassembled WGS sequence"/>
</dbReference>
<organism evidence="1 2">
    <name type="scientific">Pseudoroseomonas ludipueritiae</name>
    <dbReference type="NCBI Taxonomy" id="198093"/>
    <lineage>
        <taxon>Bacteria</taxon>
        <taxon>Pseudomonadati</taxon>
        <taxon>Pseudomonadota</taxon>
        <taxon>Alphaproteobacteria</taxon>
        <taxon>Acetobacterales</taxon>
        <taxon>Acetobacteraceae</taxon>
        <taxon>Pseudoroseomonas</taxon>
    </lineage>
</organism>
<name>A0ABR7R388_9PROT</name>
<sequence>MLPEEARLRVDALATANHVSAAWVMRHAILKFLDEHEGQRELPLRLPATRRGQSS</sequence>
<comment type="caution">
    <text evidence="1">The sequence shown here is derived from an EMBL/GenBank/DDBJ whole genome shotgun (WGS) entry which is preliminary data.</text>
</comment>
<dbReference type="EMBL" id="JACTUZ010000008">
    <property type="protein sequence ID" value="MBC9176117.1"/>
    <property type="molecule type" value="Genomic_DNA"/>
</dbReference>
<accession>A0ABR7R388</accession>
<dbReference type="SUPFAM" id="SSF47598">
    <property type="entry name" value="Ribbon-helix-helix"/>
    <property type="match status" value="1"/>
</dbReference>
<gene>
    <name evidence="1" type="ORF">IBL25_04040</name>
</gene>
<proteinExistence type="predicted"/>
<evidence type="ECO:0000313" key="1">
    <source>
        <dbReference type="EMBL" id="MBC9176117.1"/>
    </source>
</evidence>
<evidence type="ECO:0000313" key="2">
    <source>
        <dbReference type="Proteomes" id="UP000603940"/>
    </source>
</evidence>